<protein>
    <recommendedName>
        <fullName evidence="3">PIN domain-containing protein</fullName>
    </recommendedName>
</protein>
<dbReference type="RefSeq" id="WP_344654877.1">
    <property type="nucleotide sequence ID" value="NZ_BAAAQM010000001.1"/>
</dbReference>
<dbReference type="EMBL" id="BAAAQM010000001">
    <property type="protein sequence ID" value="GAA1949959.1"/>
    <property type="molecule type" value="Genomic_DNA"/>
</dbReference>
<reference evidence="1 2" key="1">
    <citation type="journal article" date="2019" name="Int. J. Syst. Evol. Microbiol.">
        <title>The Global Catalogue of Microorganisms (GCM) 10K type strain sequencing project: providing services to taxonomists for standard genome sequencing and annotation.</title>
        <authorList>
            <consortium name="The Broad Institute Genomics Platform"/>
            <consortium name="The Broad Institute Genome Sequencing Center for Infectious Disease"/>
            <person name="Wu L."/>
            <person name="Ma J."/>
        </authorList>
    </citation>
    <scope>NUCLEOTIDE SEQUENCE [LARGE SCALE GENOMIC DNA]</scope>
    <source>
        <strain evidence="1 2">JCM 16013</strain>
    </source>
</reference>
<accession>A0ABN2QD24</accession>
<evidence type="ECO:0000313" key="2">
    <source>
        <dbReference type="Proteomes" id="UP001499854"/>
    </source>
</evidence>
<proteinExistence type="predicted"/>
<gene>
    <name evidence="1" type="ORF">GCM10009838_01290</name>
</gene>
<keyword evidence="2" id="KW-1185">Reference proteome</keyword>
<name>A0ABN2QD24_9ACTN</name>
<comment type="caution">
    <text evidence="1">The sequence shown here is derived from an EMBL/GenBank/DDBJ whole genome shotgun (WGS) entry which is preliminary data.</text>
</comment>
<dbReference type="Proteomes" id="UP001499854">
    <property type="component" value="Unassembled WGS sequence"/>
</dbReference>
<sequence length="76" mass="8737">MYAALLDANVLFPNLLRDTLLTLAQRGLHRPLWSEIILDEARRNILAKRPDVDPAKLKRTFALMRESFDDANVEGF</sequence>
<evidence type="ECO:0000313" key="1">
    <source>
        <dbReference type="EMBL" id="GAA1949959.1"/>
    </source>
</evidence>
<organism evidence="1 2">
    <name type="scientific">Catenulispora subtropica</name>
    <dbReference type="NCBI Taxonomy" id="450798"/>
    <lineage>
        <taxon>Bacteria</taxon>
        <taxon>Bacillati</taxon>
        <taxon>Actinomycetota</taxon>
        <taxon>Actinomycetes</taxon>
        <taxon>Catenulisporales</taxon>
        <taxon>Catenulisporaceae</taxon>
        <taxon>Catenulispora</taxon>
    </lineage>
</organism>
<evidence type="ECO:0008006" key="3">
    <source>
        <dbReference type="Google" id="ProtNLM"/>
    </source>
</evidence>